<gene>
    <name evidence="1" type="ORF">Phou_085460</name>
</gene>
<comment type="caution">
    <text evidence="1">The sequence shown here is derived from an EMBL/GenBank/DDBJ whole genome shotgun (WGS) entry which is preliminary data.</text>
</comment>
<proteinExistence type="predicted"/>
<dbReference type="RefSeq" id="WP_173068074.1">
    <property type="nucleotide sequence ID" value="NZ_BLPF01000003.1"/>
</dbReference>
<dbReference type="AlphaFoldDB" id="A0A6V8KRB0"/>
<organism evidence="1 2">
    <name type="scientific">Phytohabitans houttuyneae</name>
    <dbReference type="NCBI Taxonomy" id="1076126"/>
    <lineage>
        <taxon>Bacteria</taxon>
        <taxon>Bacillati</taxon>
        <taxon>Actinomycetota</taxon>
        <taxon>Actinomycetes</taxon>
        <taxon>Micromonosporales</taxon>
        <taxon>Micromonosporaceae</taxon>
    </lineage>
</organism>
<dbReference type="EMBL" id="BLPF01000003">
    <property type="protein sequence ID" value="GFJ84366.1"/>
    <property type="molecule type" value="Genomic_DNA"/>
</dbReference>
<accession>A0A6V8KRB0</accession>
<evidence type="ECO:0000313" key="1">
    <source>
        <dbReference type="EMBL" id="GFJ84366.1"/>
    </source>
</evidence>
<name>A0A6V8KRB0_9ACTN</name>
<reference evidence="1 2" key="1">
    <citation type="submission" date="2020-03" db="EMBL/GenBank/DDBJ databases">
        <title>Whole genome shotgun sequence of Phytohabitans houttuyneae NBRC 108639.</title>
        <authorList>
            <person name="Komaki H."/>
            <person name="Tamura T."/>
        </authorList>
    </citation>
    <scope>NUCLEOTIDE SEQUENCE [LARGE SCALE GENOMIC DNA]</scope>
    <source>
        <strain evidence="1 2">NBRC 108639</strain>
    </source>
</reference>
<keyword evidence="2" id="KW-1185">Reference proteome</keyword>
<protein>
    <submittedName>
        <fullName evidence="1">Uncharacterized protein</fullName>
    </submittedName>
</protein>
<reference evidence="1 2" key="2">
    <citation type="submission" date="2020-03" db="EMBL/GenBank/DDBJ databases">
        <authorList>
            <person name="Ichikawa N."/>
            <person name="Kimura A."/>
            <person name="Kitahashi Y."/>
            <person name="Uohara A."/>
        </authorList>
    </citation>
    <scope>NUCLEOTIDE SEQUENCE [LARGE SCALE GENOMIC DNA]</scope>
    <source>
        <strain evidence="1 2">NBRC 108639</strain>
    </source>
</reference>
<evidence type="ECO:0000313" key="2">
    <source>
        <dbReference type="Proteomes" id="UP000482800"/>
    </source>
</evidence>
<dbReference type="Proteomes" id="UP000482800">
    <property type="component" value="Unassembled WGS sequence"/>
</dbReference>
<sequence>MTADPTAVAVVAGARGLALRMGYALTAALLVEHAVTGDEQAEIAARLWARRRLRHEEIAVDAHHHLDLLA</sequence>